<feature type="compositionally biased region" description="Polar residues" evidence="1">
    <location>
        <begin position="1"/>
        <end position="44"/>
    </location>
</feature>
<dbReference type="Proteomes" id="UP000789831">
    <property type="component" value="Unassembled WGS sequence"/>
</dbReference>
<dbReference type="AlphaFoldDB" id="A0A9N9F997"/>
<keyword evidence="2" id="KW-0812">Transmembrane</keyword>
<evidence type="ECO:0000313" key="3">
    <source>
        <dbReference type="EMBL" id="CAG8518461.1"/>
    </source>
</evidence>
<feature type="transmembrane region" description="Helical" evidence="2">
    <location>
        <begin position="183"/>
        <end position="202"/>
    </location>
</feature>
<organism evidence="3 4">
    <name type="scientific">Ambispora gerdemannii</name>
    <dbReference type="NCBI Taxonomy" id="144530"/>
    <lineage>
        <taxon>Eukaryota</taxon>
        <taxon>Fungi</taxon>
        <taxon>Fungi incertae sedis</taxon>
        <taxon>Mucoromycota</taxon>
        <taxon>Glomeromycotina</taxon>
        <taxon>Glomeromycetes</taxon>
        <taxon>Archaeosporales</taxon>
        <taxon>Ambisporaceae</taxon>
        <taxon>Ambispora</taxon>
    </lineage>
</organism>
<keyword evidence="2" id="KW-0472">Membrane</keyword>
<keyword evidence="4" id="KW-1185">Reference proteome</keyword>
<accession>A0A9N9F997</accession>
<dbReference type="OrthoDB" id="2754015at2759"/>
<evidence type="ECO:0000256" key="2">
    <source>
        <dbReference type="SAM" id="Phobius"/>
    </source>
</evidence>
<sequence>MENSNDNNSTLPEITITRSSLSTSQQLDTNLAQQSTFDMNNSPVSIDFDSSLESNNLGNSLKKSPSTQSLPPAYEPSDQKPTTAATPVSIPIPAHLPASTPTAPCSDLLPSYAHATIDMPPSYPSSKNINDEFGETPIEPQTPWTITKKLYVFGFFVWPLWFVGMGWCVFGREKETRKWAKRCMWNSLVVAAVFTYLLVGYFRTGNRLAP</sequence>
<proteinExistence type="predicted"/>
<feature type="compositionally biased region" description="Low complexity" evidence="1">
    <location>
        <begin position="51"/>
        <end position="66"/>
    </location>
</feature>
<name>A0A9N9F997_9GLOM</name>
<gene>
    <name evidence="3" type="ORF">AGERDE_LOCUS5108</name>
</gene>
<feature type="transmembrane region" description="Helical" evidence="2">
    <location>
        <begin position="150"/>
        <end position="171"/>
    </location>
</feature>
<evidence type="ECO:0000256" key="1">
    <source>
        <dbReference type="SAM" id="MobiDB-lite"/>
    </source>
</evidence>
<dbReference type="EMBL" id="CAJVPL010000653">
    <property type="protein sequence ID" value="CAG8518461.1"/>
    <property type="molecule type" value="Genomic_DNA"/>
</dbReference>
<comment type="caution">
    <text evidence="3">The sequence shown here is derived from an EMBL/GenBank/DDBJ whole genome shotgun (WGS) entry which is preliminary data.</text>
</comment>
<evidence type="ECO:0000313" key="4">
    <source>
        <dbReference type="Proteomes" id="UP000789831"/>
    </source>
</evidence>
<keyword evidence="2" id="KW-1133">Transmembrane helix</keyword>
<protein>
    <submittedName>
        <fullName evidence="3">5395_t:CDS:1</fullName>
    </submittedName>
</protein>
<feature type="region of interest" description="Disordered" evidence="1">
    <location>
        <begin position="1"/>
        <end position="93"/>
    </location>
</feature>
<reference evidence="3" key="1">
    <citation type="submission" date="2021-06" db="EMBL/GenBank/DDBJ databases">
        <authorList>
            <person name="Kallberg Y."/>
            <person name="Tangrot J."/>
            <person name="Rosling A."/>
        </authorList>
    </citation>
    <scope>NUCLEOTIDE SEQUENCE</scope>
    <source>
        <strain evidence="3">MT106</strain>
    </source>
</reference>